<dbReference type="EMBL" id="MWLE01000084">
    <property type="protein sequence ID" value="OOV34262.1"/>
    <property type="molecule type" value="Genomic_DNA"/>
</dbReference>
<proteinExistence type="predicted"/>
<gene>
    <name evidence="1" type="ORF">BV53_06100</name>
</gene>
<sequence length="190" mass="21754">MQPDLFPTGDDSRLVGGHLHLRRDQLQHWQARVASHQKAARIGESGQQGELFATAQDCLLPYGIDPFRLLPQPLSFWRWPEPTNQGAAHYFVIDDASHLPHPLLLYLGETGEAARRWKGGHDCKAYLASYLQTLRTVELAAAVSVRFWCDAPSQQTARRAQETRLIHYWQPPFNREMQGRWRTPFTALAE</sequence>
<dbReference type="Proteomes" id="UP000242590">
    <property type="component" value="Unassembled WGS sequence"/>
</dbReference>
<evidence type="ECO:0000313" key="2">
    <source>
        <dbReference type="Proteomes" id="UP000242590"/>
    </source>
</evidence>
<accession>A0A1T1D062</accession>
<dbReference type="OrthoDB" id="508938at2"/>
<protein>
    <recommendedName>
        <fullName evidence="3">GIY-YIG domain-containing protein</fullName>
    </recommendedName>
</protein>
<evidence type="ECO:0008006" key="3">
    <source>
        <dbReference type="Google" id="ProtNLM"/>
    </source>
</evidence>
<dbReference type="AlphaFoldDB" id="A0A1T1D062"/>
<name>A0A1T1D062_9SYNE</name>
<comment type="caution">
    <text evidence="1">The sequence shown here is derived from an EMBL/GenBank/DDBJ whole genome shotgun (WGS) entry which is preliminary data.</text>
</comment>
<evidence type="ECO:0000313" key="1">
    <source>
        <dbReference type="EMBL" id="OOV34262.1"/>
    </source>
</evidence>
<organism evidence="1 2">
    <name type="scientific">Candidatus Synechococcus spongiarum LMB bulk15N</name>
    <dbReference type="NCBI Taxonomy" id="1943583"/>
    <lineage>
        <taxon>Bacteria</taxon>
        <taxon>Bacillati</taxon>
        <taxon>Cyanobacteriota</taxon>
        <taxon>Cyanophyceae</taxon>
        <taxon>Synechococcales</taxon>
        <taxon>Synechococcaceae</taxon>
        <taxon>Synechococcus</taxon>
    </lineage>
</organism>
<reference evidence="1 2" key="1">
    <citation type="submission" date="2017-02" db="EMBL/GenBank/DDBJ databases">
        <title>Draft Genome Sequences of 'Candidatus Synechococcus spongiarum', Cyanobacterial Symbionts of the Mediterranean Sponge Aplysina aerophoba from two locations.</title>
        <authorList>
            <person name="Slaby B.M."/>
            <person name="Hentschel U."/>
        </authorList>
    </citation>
    <scope>NUCLEOTIDE SEQUENCE [LARGE SCALE GENOMIC DNA]</scope>
    <source>
        <strain evidence="1">LMB bulk15N</strain>
    </source>
</reference>